<comment type="caution">
    <text evidence="1">The sequence shown here is derived from an EMBL/GenBank/DDBJ whole genome shotgun (WGS) entry which is preliminary data.</text>
</comment>
<gene>
    <name evidence="1" type="ORF">TRFO_40276</name>
</gene>
<dbReference type="Proteomes" id="UP000179807">
    <property type="component" value="Unassembled WGS sequence"/>
</dbReference>
<dbReference type="AlphaFoldDB" id="A0A1J4J1Q0"/>
<organism evidence="1 2">
    <name type="scientific">Tritrichomonas foetus</name>
    <dbReference type="NCBI Taxonomy" id="1144522"/>
    <lineage>
        <taxon>Eukaryota</taxon>
        <taxon>Metamonada</taxon>
        <taxon>Parabasalia</taxon>
        <taxon>Tritrichomonadida</taxon>
        <taxon>Tritrichomonadidae</taxon>
        <taxon>Tritrichomonas</taxon>
    </lineage>
</organism>
<name>A0A1J4J1Q0_9EUKA</name>
<evidence type="ECO:0000313" key="1">
    <source>
        <dbReference type="EMBL" id="OHS93454.1"/>
    </source>
</evidence>
<dbReference type="EMBL" id="MLAK01001401">
    <property type="protein sequence ID" value="OHS93454.1"/>
    <property type="molecule type" value="Genomic_DNA"/>
</dbReference>
<reference evidence="1" key="1">
    <citation type="submission" date="2016-10" db="EMBL/GenBank/DDBJ databases">
        <authorList>
            <person name="Benchimol M."/>
            <person name="Almeida L.G."/>
            <person name="Vasconcelos A.T."/>
            <person name="Perreira-Neves A."/>
            <person name="Rosa I.A."/>
            <person name="Tasca T."/>
            <person name="Bogo M.R."/>
            <person name="de Souza W."/>
        </authorList>
    </citation>
    <scope>NUCLEOTIDE SEQUENCE [LARGE SCALE GENOMIC DNA]</scope>
    <source>
        <strain evidence="1">K</strain>
    </source>
</reference>
<accession>A0A1J4J1Q0</accession>
<dbReference type="GeneID" id="94847811"/>
<keyword evidence="2" id="KW-1185">Reference proteome</keyword>
<evidence type="ECO:0000313" key="2">
    <source>
        <dbReference type="Proteomes" id="UP000179807"/>
    </source>
</evidence>
<protein>
    <submittedName>
        <fullName evidence="1">Uncharacterized protein</fullName>
    </submittedName>
</protein>
<proteinExistence type="predicted"/>
<dbReference type="VEuPathDB" id="TrichDB:TRFO_40276"/>
<dbReference type="RefSeq" id="XP_068346591.1">
    <property type="nucleotide sequence ID" value="XM_068513107.1"/>
</dbReference>
<sequence>MGGMILKKYIQNRNDVFQHVEKPEEPKTTKIIQHLETDINEIDSAWALKLDNIIEESPEAEIKQNGKEICSILSNIIYLLLNEKESNDFGKNHTNSGDLQLHKGDTFRLCNQQDKEIENQIEKLTDGLDPQYFDEGLNIENLIMSTKITQTIVKCNDRAYSTLPIISK</sequence>